<evidence type="ECO:0000259" key="3">
    <source>
        <dbReference type="Pfam" id="PF00144"/>
    </source>
</evidence>
<dbReference type="PANTHER" id="PTHR46825:SF15">
    <property type="entry name" value="BETA-LACTAMASE-RELATED DOMAIN-CONTAINING PROTEIN"/>
    <property type="match status" value="1"/>
</dbReference>
<evidence type="ECO:0000313" key="5">
    <source>
        <dbReference type="Proteomes" id="UP001215280"/>
    </source>
</evidence>
<dbReference type="InterPro" id="IPR050491">
    <property type="entry name" value="AmpC-like"/>
</dbReference>
<evidence type="ECO:0000256" key="1">
    <source>
        <dbReference type="ARBA" id="ARBA00038215"/>
    </source>
</evidence>
<evidence type="ECO:0000313" key="4">
    <source>
        <dbReference type="EMBL" id="KAJ7781713.1"/>
    </source>
</evidence>
<gene>
    <name evidence="4" type="ORF">DFH07DRAFT_909458</name>
</gene>
<name>A0AAD7KB17_9AGAR</name>
<comment type="caution">
    <text evidence="4">The sequence shown here is derived from an EMBL/GenBank/DDBJ whole genome shotgun (WGS) entry which is preliminary data.</text>
</comment>
<dbReference type="InterPro" id="IPR001466">
    <property type="entry name" value="Beta-lactam-related"/>
</dbReference>
<feature type="chain" id="PRO_5041954839" evidence="2">
    <location>
        <begin position="25"/>
        <end position="605"/>
    </location>
</feature>
<dbReference type="EMBL" id="JARJLG010000004">
    <property type="protein sequence ID" value="KAJ7781713.1"/>
    <property type="molecule type" value="Genomic_DNA"/>
</dbReference>
<dbReference type="InterPro" id="IPR012338">
    <property type="entry name" value="Beta-lactam/transpept-like"/>
</dbReference>
<sequence>MRFASSFPVLVCKALFVAYIAVTANVIDRQIPEQAAFDTKEHILTAELGQFIEDLLRTWNSPGGIALAVVQKDQVGEWNVETKGYGVARSDGSKVTPGTLFAIGSNTKLFDVLAAGLLIHNSSIIPPLTWETKMASILPTFELMDPISSEHTTITDIISHRTGLPRHDLMYSFSDDIPSLLPRLQYLRPSAEFRETSQYNSIMYMVLSYLPTAILPTKIPFTRYVTEHILNPLGMRATTFSYTQANASQELAEGFGRPGVNSWLNPFSVGKYKTFPFWSQNGGDDGNVISGAGGMITNVEDLATWLQFLLLKGRHPSHGVSVVPESVIRKASTGLAVAADDMGFPEFSTTLYGGGQIKTSYKGHEMIGHGGAAPGFRSQIFRFPLDNFGLAILSNDDVHGNELIEIIKLRIVEDVFGLSFTDWNTRYRRMMLTIATRAAATTTSPVNITRPSIQLDRLPGKYSNPSYGSLELCPVSCPHAAQTAVCKDVILDAPKMLSGAIDPTKLTFVAKWDKVWSTHLVFTHFNMNVFNVTVLMSIPTNDPEEPFWVTGDQFQRGVTMEFAEHHNTGKVGFGLMGNFWGAGPGVHGPQGETLCHRSEVLFEQL</sequence>
<dbReference type="Gene3D" id="3.40.710.10">
    <property type="entry name" value="DD-peptidase/beta-lactamase superfamily"/>
    <property type="match status" value="1"/>
</dbReference>
<dbReference type="PANTHER" id="PTHR46825">
    <property type="entry name" value="D-ALANYL-D-ALANINE-CARBOXYPEPTIDASE/ENDOPEPTIDASE AMPH"/>
    <property type="match status" value="1"/>
</dbReference>
<organism evidence="4 5">
    <name type="scientific">Mycena maculata</name>
    <dbReference type="NCBI Taxonomy" id="230809"/>
    <lineage>
        <taxon>Eukaryota</taxon>
        <taxon>Fungi</taxon>
        <taxon>Dikarya</taxon>
        <taxon>Basidiomycota</taxon>
        <taxon>Agaricomycotina</taxon>
        <taxon>Agaricomycetes</taxon>
        <taxon>Agaricomycetidae</taxon>
        <taxon>Agaricales</taxon>
        <taxon>Marasmiineae</taxon>
        <taxon>Mycenaceae</taxon>
        <taxon>Mycena</taxon>
    </lineage>
</organism>
<dbReference type="Pfam" id="PF00144">
    <property type="entry name" value="Beta-lactamase"/>
    <property type="match status" value="1"/>
</dbReference>
<dbReference type="SUPFAM" id="SSF56601">
    <property type="entry name" value="beta-lactamase/transpeptidase-like"/>
    <property type="match status" value="1"/>
</dbReference>
<evidence type="ECO:0000256" key="2">
    <source>
        <dbReference type="SAM" id="SignalP"/>
    </source>
</evidence>
<proteinExistence type="inferred from homology"/>
<reference evidence="4" key="1">
    <citation type="submission" date="2023-03" db="EMBL/GenBank/DDBJ databases">
        <title>Massive genome expansion in bonnet fungi (Mycena s.s.) driven by repeated elements and novel gene families across ecological guilds.</title>
        <authorList>
            <consortium name="Lawrence Berkeley National Laboratory"/>
            <person name="Harder C.B."/>
            <person name="Miyauchi S."/>
            <person name="Viragh M."/>
            <person name="Kuo A."/>
            <person name="Thoen E."/>
            <person name="Andreopoulos B."/>
            <person name="Lu D."/>
            <person name="Skrede I."/>
            <person name="Drula E."/>
            <person name="Henrissat B."/>
            <person name="Morin E."/>
            <person name="Kohler A."/>
            <person name="Barry K."/>
            <person name="LaButti K."/>
            <person name="Morin E."/>
            <person name="Salamov A."/>
            <person name="Lipzen A."/>
            <person name="Mereny Z."/>
            <person name="Hegedus B."/>
            <person name="Baldrian P."/>
            <person name="Stursova M."/>
            <person name="Weitz H."/>
            <person name="Taylor A."/>
            <person name="Grigoriev I.V."/>
            <person name="Nagy L.G."/>
            <person name="Martin F."/>
            <person name="Kauserud H."/>
        </authorList>
    </citation>
    <scope>NUCLEOTIDE SEQUENCE</scope>
    <source>
        <strain evidence="4">CBHHK188m</strain>
    </source>
</reference>
<dbReference type="AlphaFoldDB" id="A0AAD7KB17"/>
<keyword evidence="5" id="KW-1185">Reference proteome</keyword>
<feature type="domain" description="Beta-lactamase-related" evidence="3">
    <location>
        <begin position="64"/>
        <end position="398"/>
    </location>
</feature>
<feature type="signal peptide" evidence="2">
    <location>
        <begin position="1"/>
        <end position="24"/>
    </location>
</feature>
<protein>
    <submittedName>
        <fullName evidence="4">Beta-lactamase/transpeptidase-like protein</fullName>
    </submittedName>
</protein>
<comment type="similarity">
    <text evidence="1">Belongs to the peptidase S12 family.</text>
</comment>
<accession>A0AAD7KB17</accession>
<keyword evidence="2" id="KW-0732">Signal</keyword>
<dbReference type="Proteomes" id="UP001215280">
    <property type="component" value="Unassembled WGS sequence"/>
</dbReference>